<gene>
    <name evidence="2" type="ORF">GCM10023144_45910</name>
</gene>
<evidence type="ECO:0000313" key="2">
    <source>
        <dbReference type="EMBL" id="GAA4343234.1"/>
    </source>
</evidence>
<reference evidence="3" key="1">
    <citation type="journal article" date="2019" name="Int. J. Syst. Evol. Microbiol.">
        <title>The Global Catalogue of Microorganisms (GCM) 10K type strain sequencing project: providing services to taxonomists for standard genome sequencing and annotation.</title>
        <authorList>
            <consortium name="The Broad Institute Genomics Platform"/>
            <consortium name="The Broad Institute Genome Sequencing Center for Infectious Disease"/>
            <person name="Wu L."/>
            <person name="Ma J."/>
        </authorList>
    </citation>
    <scope>NUCLEOTIDE SEQUENCE [LARGE SCALE GENOMIC DNA]</scope>
    <source>
        <strain evidence="3">JCM 17666</strain>
    </source>
</reference>
<name>A0ABP8HRK2_9BURK</name>
<dbReference type="Proteomes" id="UP001501671">
    <property type="component" value="Unassembled WGS sequence"/>
</dbReference>
<protein>
    <submittedName>
        <fullName evidence="2">Uncharacterized protein</fullName>
    </submittedName>
</protein>
<feature type="region of interest" description="Disordered" evidence="1">
    <location>
        <begin position="55"/>
        <end position="79"/>
    </location>
</feature>
<accession>A0ABP8HRK2</accession>
<dbReference type="EMBL" id="BAABFO010000037">
    <property type="protein sequence ID" value="GAA4343234.1"/>
    <property type="molecule type" value="Genomic_DNA"/>
</dbReference>
<evidence type="ECO:0000313" key="3">
    <source>
        <dbReference type="Proteomes" id="UP001501671"/>
    </source>
</evidence>
<organism evidence="2 3">
    <name type="scientific">Pigmentiphaga soli</name>
    <dbReference type="NCBI Taxonomy" id="1007095"/>
    <lineage>
        <taxon>Bacteria</taxon>
        <taxon>Pseudomonadati</taxon>
        <taxon>Pseudomonadota</taxon>
        <taxon>Betaproteobacteria</taxon>
        <taxon>Burkholderiales</taxon>
        <taxon>Alcaligenaceae</taxon>
        <taxon>Pigmentiphaga</taxon>
    </lineage>
</organism>
<keyword evidence="3" id="KW-1185">Reference proteome</keyword>
<sequence length="104" mass="11572">MLQQIPGQSVGRIAERPEQITLTIGHDGRFPGSWDKDLINVAGAQLQTLLNDLQRPALHPGSPRPRLRRSASAAPWERSRRKLPGMGLLYGFRISLPKLSPDSR</sequence>
<comment type="caution">
    <text evidence="2">The sequence shown here is derived from an EMBL/GenBank/DDBJ whole genome shotgun (WGS) entry which is preliminary data.</text>
</comment>
<evidence type="ECO:0000256" key="1">
    <source>
        <dbReference type="SAM" id="MobiDB-lite"/>
    </source>
</evidence>
<proteinExistence type="predicted"/>